<proteinExistence type="inferred from homology"/>
<keyword evidence="8" id="KW-0411">Iron-sulfur</keyword>
<evidence type="ECO:0000256" key="9">
    <source>
        <dbReference type="ARBA" id="ARBA00061434"/>
    </source>
</evidence>
<dbReference type="PANTHER" id="PTHR47354:SF6">
    <property type="entry name" value="NADH OXIDOREDUCTASE HCR"/>
    <property type="match status" value="1"/>
</dbReference>
<evidence type="ECO:0000256" key="2">
    <source>
        <dbReference type="ARBA" id="ARBA00022630"/>
    </source>
</evidence>
<evidence type="ECO:0000313" key="12">
    <source>
        <dbReference type="EMBL" id="RJT31975.1"/>
    </source>
</evidence>
<evidence type="ECO:0000256" key="3">
    <source>
        <dbReference type="ARBA" id="ARBA00022714"/>
    </source>
</evidence>
<dbReference type="CDD" id="cd06215">
    <property type="entry name" value="FNR_iron_sulfur_binding_1"/>
    <property type="match status" value="1"/>
</dbReference>
<evidence type="ECO:0000256" key="1">
    <source>
        <dbReference type="ARBA" id="ARBA00001974"/>
    </source>
</evidence>
<dbReference type="InterPro" id="IPR012675">
    <property type="entry name" value="Beta-grasp_dom_sf"/>
</dbReference>
<evidence type="ECO:0000256" key="5">
    <source>
        <dbReference type="ARBA" id="ARBA00022827"/>
    </source>
</evidence>
<dbReference type="Gene3D" id="3.10.20.30">
    <property type="match status" value="1"/>
</dbReference>
<protein>
    <submittedName>
        <fullName evidence="12">Hybrid-cluster NAD(P)-dependent oxidoreductase</fullName>
    </submittedName>
</protein>
<keyword evidence="2" id="KW-0285">Flavoprotein</keyword>
<dbReference type="InterPro" id="IPR017938">
    <property type="entry name" value="Riboflavin_synthase-like_b-brl"/>
</dbReference>
<dbReference type="InterPro" id="IPR006058">
    <property type="entry name" value="2Fe2S_fd_BS"/>
</dbReference>
<reference evidence="12 13" key="1">
    <citation type="submission" date="2018-09" db="EMBL/GenBank/DDBJ databases">
        <title>Mesorhizobium carmichaelinearum sp. nov. isolated from Carmichaelinea spp. root nodules in New Zealand.</title>
        <authorList>
            <person name="De Meyer S.E."/>
        </authorList>
    </citation>
    <scope>NUCLEOTIDE SEQUENCE [LARGE SCALE GENOMIC DNA]</scope>
    <source>
        <strain evidence="12 13">ICMP19557</strain>
    </source>
</reference>
<comment type="caution">
    <text evidence="12">The sequence shown here is derived from an EMBL/GenBank/DDBJ whole genome shotgun (WGS) entry which is preliminary data.</text>
</comment>
<dbReference type="InterPro" id="IPR008333">
    <property type="entry name" value="Cbr1-like_FAD-bd_dom"/>
</dbReference>
<dbReference type="InterPro" id="IPR036010">
    <property type="entry name" value="2Fe-2S_ferredoxin-like_sf"/>
</dbReference>
<dbReference type="Pfam" id="PF00970">
    <property type="entry name" value="FAD_binding_6"/>
    <property type="match status" value="1"/>
</dbReference>
<evidence type="ECO:0000256" key="6">
    <source>
        <dbReference type="ARBA" id="ARBA00023002"/>
    </source>
</evidence>
<dbReference type="GO" id="GO:0046872">
    <property type="term" value="F:metal ion binding"/>
    <property type="evidence" value="ECO:0007669"/>
    <property type="project" value="UniProtKB-KW"/>
</dbReference>
<dbReference type="InterPro" id="IPR017927">
    <property type="entry name" value="FAD-bd_FR_type"/>
</dbReference>
<dbReference type="Gene3D" id="2.40.30.10">
    <property type="entry name" value="Translation factors"/>
    <property type="match status" value="1"/>
</dbReference>
<dbReference type="PROSITE" id="PS51085">
    <property type="entry name" value="2FE2S_FER_2"/>
    <property type="match status" value="1"/>
</dbReference>
<evidence type="ECO:0000259" key="11">
    <source>
        <dbReference type="PROSITE" id="PS51384"/>
    </source>
</evidence>
<dbReference type="EMBL" id="QZWZ01000028">
    <property type="protein sequence ID" value="RJT31975.1"/>
    <property type="molecule type" value="Genomic_DNA"/>
</dbReference>
<evidence type="ECO:0000256" key="7">
    <source>
        <dbReference type="ARBA" id="ARBA00023004"/>
    </source>
</evidence>
<dbReference type="PROSITE" id="PS51384">
    <property type="entry name" value="FAD_FR"/>
    <property type="match status" value="1"/>
</dbReference>
<keyword evidence="4" id="KW-0479">Metal-binding</keyword>
<gene>
    <name evidence="12" type="ORF">D3227_27575</name>
</gene>
<evidence type="ECO:0000259" key="10">
    <source>
        <dbReference type="PROSITE" id="PS51085"/>
    </source>
</evidence>
<keyword evidence="6" id="KW-0560">Oxidoreductase</keyword>
<keyword evidence="5" id="KW-0274">FAD</keyword>
<dbReference type="SUPFAM" id="SSF63380">
    <property type="entry name" value="Riboflavin synthase domain-like"/>
    <property type="match status" value="1"/>
</dbReference>
<sequence>MDANIALIDTGSPARRLHPCLCTDRIQETGDVVTLVFKRADGQGFDFLAGQFVTIRFSWGGQPYARVFTIASPPTRPDRIALTIKAAADGRATRILHDHFGEGSAVEISDAAGDFTLEGRAVEKALFLCAGSGITPLMSMIRALYDDGKGLDVAFIQCARTPDDILFAHELHMLCDRMPELRVETVCSQASSSPNPRVIGRLDMARLARLVPDATARTVFLCGPAGFMEAMRRHLVELGVPSGRIFEEAFDVAPATAKTMSTGAKATVAFERSGVRCEAGDNSTILDLAEAEGVYIDTSCRMGVCGTCKVRLIAGEVDLNDMGGLSDMERQDGFILACCSTPMGDVTIDL</sequence>
<comment type="cofactor">
    <cofactor evidence="1">
        <name>FAD</name>
        <dbReference type="ChEBI" id="CHEBI:57692"/>
    </cofactor>
</comment>
<dbReference type="Pfam" id="PF00175">
    <property type="entry name" value="NAD_binding_1"/>
    <property type="match status" value="1"/>
</dbReference>
<dbReference type="RefSeq" id="WP_120017418.1">
    <property type="nucleotide sequence ID" value="NZ_QZWZ01000028.1"/>
</dbReference>
<dbReference type="Gene3D" id="3.40.50.80">
    <property type="entry name" value="Nucleotide-binding domain of ferredoxin-NADP reductase (FNR) module"/>
    <property type="match status" value="1"/>
</dbReference>
<dbReference type="SUPFAM" id="SSF52343">
    <property type="entry name" value="Ferredoxin reductase-like, C-terminal NADP-linked domain"/>
    <property type="match status" value="1"/>
</dbReference>
<dbReference type="InterPro" id="IPR039261">
    <property type="entry name" value="FNR_nucleotide-bd"/>
</dbReference>
<evidence type="ECO:0000256" key="4">
    <source>
        <dbReference type="ARBA" id="ARBA00022723"/>
    </source>
</evidence>
<evidence type="ECO:0000256" key="8">
    <source>
        <dbReference type="ARBA" id="ARBA00023014"/>
    </source>
</evidence>
<dbReference type="InterPro" id="IPR050415">
    <property type="entry name" value="MRET"/>
</dbReference>
<dbReference type="SUPFAM" id="SSF54292">
    <property type="entry name" value="2Fe-2S ferredoxin-like"/>
    <property type="match status" value="1"/>
</dbReference>
<dbReference type="AlphaFoldDB" id="A0A3A5KH12"/>
<dbReference type="GO" id="GO:0051537">
    <property type="term" value="F:2 iron, 2 sulfur cluster binding"/>
    <property type="evidence" value="ECO:0007669"/>
    <property type="project" value="UniProtKB-KW"/>
</dbReference>
<dbReference type="InterPro" id="IPR001433">
    <property type="entry name" value="OxRdtase_FAD/NAD-bd"/>
</dbReference>
<dbReference type="PROSITE" id="PS00197">
    <property type="entry name" value="2FE2S_FER_1"/>
    <property type="match status" value="1"/>
</dbReference>
<keyword evidence="7" id="KW-0408">Iron</keyword>
<name>A0A3A5KH12_9HYPH</name>
<evidence type="ECO:0000313" key="13">
    <source>
        <dbReference type="Proteomes" id="UP000272706"/>
    </source>
</evidence>
<feature type="domain" description="FAD-binding FR-type" evidence="11">
    <location>
        <begin position="15"/>
        <end position="118"/>
    </location>
</feature>
<dbReference type="GO" id="GO:0016491">
    <property type="term" value="F:oxidoreductase activity"/>
    <property type="evidence" value="ECO:0007669"/>
    <property type="project" value="UniProtKB-KW"/>
</dbReference>
<dbReference type="OrthoDB" id="9786134at2"/>
<dbReference type="PANTHER" id="PTHR47354">
    <property type="entry name" value="NADH OXIDOREDUCTASE HCR"/>
    <property type="match status" value="1"/>
</dbReference>
<dbReference type="PRINTS" id="PR00410">
    <property type="entry name" value="PHEHYDRXLASE"/>
</dbReference>
<accession>A0A3A5KH12</accession>
<dbReference type="CDD" id="cd00207">
    <property type="entry name" value="fer2"/>
    <property type="match status" value="1"/>
</dbReference>
<dbReference type="Pfam" id="PF00111">
    <property type="entry name" value="Fer2"/>
    <property type="match status" value="1"/>
</dbReference>
<comment type="similarity">
    <text evidence="9">In the N-terminal section; belongs to the FAD-binding oxidoreductase type 6 family.</text>
</comment>
<dbReference type="Proteomes" id="UP000272706">
    <property type="component" value="Unassembled WGS sequence"/>
</dbReference>
<keyword evidence="13" id="KW-1185">Reference proteome</keyword>
<dbReference type="InterPro" id="IPR001041">
    <property type="entry name" value="2Fe-2S_ferredoxin-type"/>
</dbReference>
<keyword evidence="3" id="KW-0001">2Fe-2S</keyword>
<organism evidence="12 13">
    <name type="scientific">Mesorhizobium waimense</name>
    <dbReference type="NCBI Taxonomy" id="1300307"/>
    <lineage>
        <taxon>Bacteria</taxon>
        <taxon>Pseudomonadati</taxon>
        <taxon>Pseudomonadota</taxon>
        <taxon>Alphaproteobacteria</taxon>
        <taxon>Hyphomicrobiales</taxon>
        <taxon>Phyllobacteriaceae</taxon>
        <taxon>Mesorhizobium</taxon>
    </lineage>
</organism>
<feature type="domain" description="2Fe-2S ferredoxin-type" evidence="10">
    <location>
        <begin position="264"/>
        <end position="350"/>
    </location>
</feature>